<proteinExistence type="predicted"/>
<keyword evidence="4" id="KW-1185">Reference proteome</keyword>
<gene>
    <name evidence="3" type="ORF">PCANC_10857</name>
    <name evidence="2" type="ORF">PCANC_12573</name>
</gene>
<dbReference type="Proteomes" id="UP000235388">
    <property type="component" value="Unassembled WGS sequence"/>
</dbReference>
<sequence>MPGSKSKDAQKQMQPLPSDAAIVIWVRTLDCQETKVALLQQPSELSAVRYYHQPQQPPGKETMDSVSDVEYRAITCRHCRLAHSVHSNSSTRVISRAPMYGLEASLGTDSPHANEHPIRNSP</sequence>
<organism evidence="2 4">
    <name type="scientific">Puccinia coronata f. sp. avenae</name>
    <dbReference type="NCBI Taxonomy" id="200324"/>
    <lineage>
        <taxon>Eukaryota</taxon>
        <taxon>Fungi</taxon>
        <taxon>Dikarya</taxon>
        <taxon>Basidiomycota</taxon>
        <taxon>Pucciniomycotina</taxon>
        <taxon>Pucciniomycetes</taxon>
        <taxon>Pucciniales</taxon>
        <taxon>Pucciniaceae</taxon>
        <taxon>Puccinia</taxon>
    </lineage>
</organism>
<dbReference type="EMBL" id="PGCJ01000145">
    <property type="protein sequence ID" value="PLW43644.1"/>
    <property type="molecule type" value="Genomic_DNA"/>
</dbReference>
<comment type="caution">
    <text evidence="2">The sequence shown here is derived from an EMBL/GenBank/DDBJ whole genome shotgun (WGS) entry which is preliminary data.</text>
</comment>
<accession>A0A2N5SZS6</accession>
<evidence type="ECO:0000313" key="2">
    <source>
        <dbReference type="EMBL" id="PLW18718.1"/>
    </source>
</evidence>
<protein>
    <submittedName>
        <fullName evidence="2">Uncharacterized protein</fullName>
    </submittedName>
</protein>
<evidence type="ECO:0000256" key="1">
    <source>
        <dbReference type="SAM" id="MobiDB-lite"/>
    </source>
</evidence>
<dbReference type="AlphaFoldDB" id="A0A2N5SZS6"/>
<name>A0A2N5SZS6_9BASI</name>
<dbReference type="EMBL" id="PGCJ01000826">
    <property type="protein sequence ID" value="PLW18718.1"/>
    <property type="molecule type" value="Genomic_DNA"/>
</dbReference>
<feature type="compositionally biased region" description="Basic and acidic residues" evidence="1">
    <location>
        <begin position="112"/>
        <end position="122"/>
    </location>
</feature>
<feature type="region of interest" description="Disordered" evidence="1">
    <location>
        <begin position="103"/>
        <end position="122"/>
    </location>
</feature>
<reference evidence="2 4" key="1">
    <citation type="submission" date="2017-11" db="EMBL/GenBank/DDBJ databases">
        <title>De novo assembly and phasing of dikaryotic genomes from two isolates of Puccinia coronata f. sp. avenae, the causal agent of oat crown rust.</title>
        <authorList>
            <person name="Miller M.E."/>
            <person name="Zhang Y."/>
            <person name="Omidvar V."/>
            <person name="Sperschneider J."/>
            <person name="Schwessinger B."/>
            <person name="Raley C."/>
            <person name="Palmer J.M."/>
            <person name="Garnica D."/>
            <person name="Upadhyaya N."/>
            <person name="Rathjen J."/>
            <person name="Taylor J.M."/>
            <person name="Park R.F."/>
            <person name="Dodds P.N."/>
            <person name="Hirsch C.D."/>
            <person name="Kianian S.F."/>
            <person name="Figueroa M."/>
        </authorList>
    </citation>
    <scope>NUCLEOTIDE SEQUENCE [LARGE SCALE GENOMIC DNA]</scope>
    <source>
        <strain evidence="2">12NC29</strain>
    </source>
</reference>
<evidence type="ECO:0000313" key="3">
    <source>
        <dbReference type="EMBL" id="PLW43644.1"/>
    </source>
</evidence>
<evidence type="ECO:0000313" key="4">
    <source>
        <dbReference type="Proteomes" id="UP000235388"/>
    </source>
</evidence>